<dbReference type="AlphaFoldDB" id="A0A286UCF8"/>
<feature type="region of interest" description="Disordered" evidence="1">
    <location>
        <begin position="74"/>
        <end position="93"/>
    </location>
</feature>
<dbReference type="EMBL" id="NBII01000007">
    <property type="protein sequence ID" value="PAV17229.1"/>
    <property type="molecule type" value="Genomic_DNA"/>
</dbReference>
<sequence>MLRTAYCEDAVNVTLHIWRLGLIAPIQREKLGKIKNKFSREFCYGPYKNLAARSYPATMQHFAKYRITAFELDNPSFSKTSPKTKVDSPQLQH</sequence>
<proteinExistence type="predicted"/>
<organism evidence="2 3">
    <name type="scientific">Pyrrhoderma noxium</name>
    <dbReference type="NCBI Taxonomy" id="2282107"/>
    <lineage>
        <taxon>Eukaryota</taxon>
        <taxon>Fungi</taxon>
        <taxon>Dikarya</taxon>
        <taxon>Basidiomycota</taxon>
        <taxon>Agaricomycotina</taxon>
        <taxon>Agaricomycetes</taxon>
        <taxon>Hymenochaetales</taxon>
        <taxon>Hymenochaetaceae</taxon>
        <taxon>Pyrrhoderma</taxon>
    </lineage>
</organism>
<dbReference type="Proteomes" id="UP000217199">
    <property type="component" value="Unassembled WGS sequence"/>
</dbReference>
<reference evidence="2 3" key="1">
    <citation type="journal article" date="2017" name="Mol. Ecol.">
        <title>Comparative and population genomic landscape of Phellinus noxius: A hypervariable fungus causing root rot in trees.</title>
        <authorList>
            <person name="Chung C.L."/>
            <person name="Lee T.J."/>
            <person name="Akiba M."/>
            <person name="Lee H.H."/>
            <person name="Kuo T.H."/>
            <person name="Liu D."/>
            <person name="Ke H.M."/>
            <person name="Yokoi T."/>
            <person name="Roa M.B."/>
            <person name="Lu M.J."/>
            <person name="Chang Y.Y."/>
            <person name="Ann P.J."/>
            <person name="Tsai J.N."/>
            <person name="Chen C.Y."/>
            <person name="Tzean S.S."/>
            <person name="Ota Y."/>
            <person name="Hattori T."/>
            <person name="Sahashi N."/>
            <person name="Liou R.F."/>
            <person name="Kikuchi T."/>
            <person name="Tsai I.J."/>
        </authorList>
    </citation>
    <scope>NUCLEOTIDE SEQUENCE [LARGE SCALE GENOMIC DNA]</scope>
    <source>
        <strain evidence="2 3">FFPRI411160</strain>
    </source>
</reference>
<accession>A0A286UCF8</accession>
<evidence type="ECO:0000313" key="3">
    <source>
        <dbReference type="Proteomes" id="UP000217199"/>
    </source>
</evidence>
<keyword evidence="3" id="KW-1185">Reference proteome</keyword>
<feature type="compositionally biased region" description="Polar residues" evidence="1">
    <location>
        <begin position="75"/>
        <end position="93"/>
    </location>
</feature>
<comment type="caution">
    <text evidence="2">The sequence shown here is derived from an EMBL/GenBank/DDBJ whole genome shotgun (WGS) entry which is preliminary data.</text>
</comment>
<protein>
    <submittedName>
        <fullName evidence="2">Uncharacterized protein</fullName>
    </submittedName>
</protein>
<evidence type="ECO:0000256" key="1">
    <source>
        <dbReference type="SAM" id="MobiDB-lite"/>
    </source>
</evidence>
<name>A0A286UCF8_9AGAM</name>
<gene>
    <name evidence="2" type="ORF">PNOK_0729300</name>
</gene>
<evidence type="ECO:0000313" key="2">
    <source>
        <dbReference type="EMBL" id="PAV17229.1"/>
    </source>
</evidence>
<dbReference type="InParanoid" id="A0A286UCF8"/>